<accession>A0AAN8NKF0</accession>
<feature type="region of interest" description="Disordered" evidence="1">
    <location>
        <begin position="37"/>
        <end position="87"/>
    </location>
</feature>
<protein>
    <recommendedName>
        <fullName evidence="4">STF2-like protein</fullName>
    </recommendedName>
</protein>
<dbReference type="AlphaFoldDB" id="A0AAN8NKF0"/>
<evidence type="ECO:0000256" key="1">
    <source>
        <dbReference type="SAM" id="MobiDB-lite"/>
    </source>
</evidence>
<gene>
    <name evidence="2" type="ORF">TWF506_003885</name>
</gene>
<name>A0AAN8NKF0_9PEZI</name>
<comment type="caution">
    <text evidence="2">The sequence shown here is derived from an EMBL/GenBank/DDBJ whole genome shotgun (WGS) entry which is preliminary data.</text>
</comment>
<proteinExistence type="predicted"/>
<evidence type="ECO:0000313" key="2">
    <source>
        <dbReference type="EMBL" id="KAK6499258.1"/>
    </source>
</evidence>
<reference evidence="2 3" key="1">
    <citation type="submission" date="2019-10" db="EMBL/GenBank/DDBJ databases">
        <authorList>
            <person name="Palmer J.M."/>
        </authorList>
    </citation>
    <scope>NUCLEOTIDE SEQUENCE [LARGE SCALE GENOMIC DNA]</scope>
    <source>
        <strain evidence="2 3">TWF506</strain>
    </source>
</reference>
<organism evidence="2 3">
    <name type="scientific">Arthrobotrys conoides</name>
    <dbReference type="NCBI Taxonomy" id="74498"/>
    <lineage>
        <taxon>Eukaryota</taxon>
        <taxon>Fungi</taxon>
        <taxon>Dikarya</taxon>
        <taxon>Ascomycota</taxon>
        <taxon>Pezizomycotina</taxon>
        <taxon>Orbiliomycetes</taxon>
        <taxon>Orbiliales</taxon>
        <taxon>Orbiliaceae</taxon>
        <taxon>Arthrobotrys</taxon>
    </lineage>
</organism>
<dbReference type="EMBL" id="JAVHJM010000013">
    <property type="protein sequence ID" value="KAK6499258.1"/>
    <property type="molecule type" value="Genomic_DNA"/>
</dbReference>
<sequence>MTRTTKANDIPHNNPEAASLMTEAHYPKFFAKSGFVDTAPSKTKKDGGGKGNWGHPGDELEDLDEFNMTRPRRYSNTSPTNTHFGLKSKFEAHEEDPLFDEERHGPVDVPEEHVTTSVAAVATTVVNGNGTAAATATSTEESTAAASEALKA</sequence>
<evidence type="ECO:0008006" key="4">
    <source>
        <dbReference type="Google" id="ProtNLM"/>
    </source>
</evidence>
<feature type="compositionally biased region" description="Polar residues" evidence="1">
    <location>
        <begin position="74"/>
        <end position="83"/>
    </location>
</feature>
<evidence type="ECO:0000313" key="3">
    <source>
        <dbReference type="Proteomes" id="UP001307849"/>
    </source>
</evidence>
<dbReference type="Proteomes" id="UP001307849">
    <property type="component" value="Unassembled WGS sequence"/>
</dbReference>
<feature type="region of interest" description="Disordered" evidence="1">
    <location>
        <begin position="132"/>
        <end position="152"/>
    </location>
</feature>
<keyword evidence="3" id="KW-1185">Reference proteome</keyword>